<dbReference type="CDD" id="cd02440">
    <property type="entry name" value="AdoMet_MTases"/>
    <property type="match status" value="1"/>
</dbReference>
<gene>
    <name evidence="2" type="ORF">FH779_16985</name>
</gene>
<dbReference type="GO" id="GO:0032259">
    <property type="term" value="P:methylation"/>
    <property type="evidence" value="ECO:0007669"/>
    <property type="project" value="UniProtKB-KW"/>
</dbReference>
<sequence length="237" mass="28100">MNDIYDPTFVKKLFNKMSNSYERMNYITSFGFSIIWRKQFIKALNKKESKIKVIDLLSGLGENWSYLKNRFPNAEFYALDFSEEMVEKSRKKGKIIFQNKIEIFQDDILKNELKSEEFDIITCAFGLKTFNESQIDLLAKQVYRMLKKEGQFTFIEISKPQNSILYFLYSFYLGKIIPILGKLFLENPDDYKMLWLYTKKFESCKKVEAIFKKNNLNVQYKEYFFGCASGIYGAKKA</sequence>
<dbReference type="KEGG" id="efal:FH779_16985"/>
<keyword evidence="2" id="KW-0489">Methyltransferase</keyword>
<evidence type="ECO:0000313" key="3">
    <source>
        <dbReference type="Proteomes" id="UP000510643"/>
    </source>
</evidence>
<dbReference type="Pfam" id="PF01209">
    <property type="entry name" value="Ubie_methyltran"/>
    <property type="match status" value="1"/>
</dbReference>
<dbReference type="RefSeq" id="WP_180905544.1">
    <property type="nucleotide sequence ID" value="NZ_CP040908.1"/>
</dbReference>
<dbReference type="GO" id="GO:0008168">
    <property type="term" value="F:methyltransferase activity"/>
    <property type="evidence" value="ECO:0007669"/>
    <property type="project" value="UniProtKB-KW"/>
</dbReference>
<dbReference type="Proteomes" id="UP000510643">
    <property type="component" value="Chromosome"/>
</dbReference>
<dbReference type="Gene3D" id="3.40.50.150">
    <property type="entry name" value="Vaccinia Virus protein VP39"/>
    <property type="match status" value="1"/>
</dbReference>
<keyword evidence="1" id="KW-0474">Menaquinone biosynthesis</keyword>
<dbReference type="GO" id="GO:0009234">
    <property type="term" value="P:menaquinone biosynthetic process"/>
    <property type="evidence" value="ECO:0007669"/>
    <property type="project" value="UniProtKB-KW"/>
</dbReference>
<dbReference type="AlphaFoldDB" id="A0A7H9DX76"/>
<keyword evidence="2" id="KW-0808">Transferase</keyword>
<reference evidence="2 3" key="1">
    <citation type="submission" date="2019-06" db="EMBL/GenBank/DDBJ databases">
        <title>Emergence of pandrug resistant Empedobacter falsenii in China.</title>
        <authorList>
            <person name="Dong N."/>
            <person name="Chen S."/>
            <person name="Zhang R."/>
        </authorList>
    </citation>
    <scope>NUCLEOTIDE SEQUENCE [LARGE SCALE GENOMIC DNA]</scope>
    <source>
        <strain evidence="2 3">1681-1</strain>
    </source>
</reference>
<accession>A0A7H9DX76</accession>
<dbReference type="InterPro" id="IPR029063">
    <property type="entry name" value="SAM-dependent_MTases_sf"/>
</dbReference>
<organism evidence="2 3">
    <name type="scientific">Empedobacter falsenii</name>
    <dbReference type="NCBI Taxonomy" id="343874"/>
    <lineage>
        <taxon>Bacteria</taxon>
        <taxon>Pseudomonadati</taxon>
        <taxon>Bacteroidota</taxon>
        <taxon>Flavobacteriia</taxon>
        <taxon>Flavobacteriales</taxon>
        <taxon>Weeksellaceae</taxon>
        <taxon>Empedobacter</taxon>
    </lineage>
</organism>
<keyword evidence="3" id="KW-1185">Reference proteome</keyword>
<dbReference type="EMBL" id="CP040908">
    <property type="protein sequence ID" value="QLL59675.1"/>
    <property type="molecule type" value="Genomic_DNA"/>
</dbReference>
<dbReference type="PANTHER" id="PTHR43861">
    <property type="entry name" value="TRANS-ACONITATE 2-METHYLTRANSFERASE-RELATED"/>
    <property type="match status" value="1"/>
</dbReference>
<dbReference type="PROSITE" id="PS51608">
    <property type="entry name" value="SAM_MT_UBIE"/>
    <property type="match status" value="1"/>
</dbReference>
<dbReference type="PANTHER" id="PTHR43861:SF1">
    <property type="entry name" value="TRANS-ACONITATE 2-METHYLTRANSFERASE"/>
    <property type="match status" value="1"/>
</dbReference>
<dbReference type="GeneID" id="78403185"/>
<evidence type="ECO:0000256" key="1">
    <source>
        <dbReference type="ARBA" id="ARBA00022428"/>
    </source>
</evidence>
<name>A0A7H9DX76_9FLAO</name>
<protein>
    <submittedName>
        <fullName evidence="2">Methyltransferase domain-containing protein</fullName>
    </submittedName>
</protein>
<dbReference type="SUPFAM" id="SSF53335">
    <property type="entry name" value="S-adenosyl-L-methionine-dependent methyltransferases"/>
    <property type="match status" value="1"/>
</dbReference>
<evidence type="ECO:0000313" key="2">
    <source>
        <dbReference type="EMBL" id="QLL59675.1"/>
    </source>
</evidence>
<dbReference type="InterPro" id="IPR004033">
    <property type="entry name" value="UbiE/COQ5_MeTrFase"/>
</dbReference>
<proteinExistence type="predicted"/>